<keyword evidence="4" id="KW-1185">Reference proteome</keyword>
<feature type="region of interest" description="Disordered" evidence="1">
    <location>
        <begin position="13"/>
        <end position="39"/>
    </location>
</feature>
<keyword evidence="2" id="KW-1133">Transmembrane helix</keyword>
<evidence type="ECO:0008006" key="5">
    <source>
        <dbReference type="Google" id="ProtNLM"/>
    </source>
</evidence>
<organism evidence="3 4">
    <name type="scientific">Monosporascus ibericus</name>
    <dbReference type="NCBI Taxonomy" id="155417"/>
    <lineage>
        <taxon>Eukaryota</taxon>
        <taxon>Fungi</taxon>
        <taxon>Dikarya</taxon>
        <taxon>Ascomycota</taxon>
        <taxon>Pezizomycotina</taxon>
        <taxon>Sordariomycetes</taxon>
        <taxon>Xylariomycetidae</taxon>
        <taxon>Xylariales</taxon>
        <taxon>Xylariales incertae sedis</taxon>
        <taxon>Monosporascus</taxon>
    </lineage>
</organism>
<name>A0A4Q4T4J0_9PEZI</name>
<feature type="compositionally biased region" description="Basic and acidic residues" evidence="1">
    <location>
        <begin position="13"/>
        <end position="27"/>
    </location>
</feature>
<accession>A0A4Q4T4J0</accession>
<proteinExistence type="predicted"/>
<comment type="caution">
    <text evidence="3">The sequence shown here is derived from an EMBL/GenBank/DDBJ whole genome shotgun (WGS) entry which is preliminary data.</text>
</comment>
<feature type="transmembrane region" description="Helical" evidence="2">
    <location>
        <begin position="47"/>
        <end position="66"/>
    </location>
</feature>
<feature type="compositionally biased region" description="Pro residues" evidence="1">
    <location>
        <begin position="85"/>
        <end position="100"/>
    </location>
</feature>
<dbReference type="Proteomes" id="UP000293360">
    <property type="component" value="Unassembled WGS sequence"/>
</dbReference>
<reference evidence="3 4" key="1">
    <citation type="submission" date="2018-06" db="EMBL/GenBank/DDBJ databases">
        <title>Complete Genomes of Monosporascus.</title>
        <authorList>
            <person name="Robinson A.J."/>
            <person name="Natvig D.O."/>
        </authorList>
    </citation>
    <scope>NUCLEOTIDE SEQUENCE [LARGE SCALE GENOMIC DNA]</scope>
    <source>
        <strain evidence="3 4">CBS 110550</strain>
    </source>
</reference>
<dbReference type="EMBL" id="QJNU01000389">
    <property type="protein sequence ID" value="RYP00416.1"/>
    <property type="molecule type" value="Genomic_DNA"/>
</dbReference>
<evidence type="ECO:0000313" key="4">
    <source>
        <dbReference type="Proteomes" id="UP000293360"/>
    </source>
</evidence>
<dbReference type="PANTHER" id="PTHR33604">
    <property type="entry name" value="OSJNBA0004B13.7 PROTEIN"/>
    <property type="match status" value="1"/>
</dbReference>
<evidence type="ECO:0000313" key="3">
    <source>
        <dbReference type="EMBL" id="RYP00416.1"/>
    </source>
</evidence>
<protein>
    <recommendedName>
        <fullName evidence="5">Glycosyltransferase 2</fullName>
    </recommendedName>
</protein>
<dbReference type="AlphaFoldDB" id="A0A4Q4T4J0"/>
<sequence length="668" mass="73932">MRNYFLSDVELGKKDDDHNKHAKDRGLRTAQKWLPSRGPRRRSIKGFALLAVVALLVYAFVTNMPASLGPNPLMRRPTFDHVRPRPPPRVHTGQLPPPSQANPRSRAPPSSSPERTYNGPARFLELASSLHAIAPTKGSMTVNKNVLFAAASLKSAATLLPIACQMGTELKSYVHFALMSRSNIDLAELQKLNGIDESCNLMFHDARTEDAQISTDARMENAVFRGFHHIHMYMHPQAIIVDASSDEEAWLNRGAQQHVKVTGNTLIELPKNSGKSLEWMTKLESTALRTWNENHIDILISAAPGASGSLIRLLRSLSAADYTACPIPHLTIELPSDVDSSSKQFLESFSWPPPHLASPTSSHQLTLRHRIPRQAMTEEESSARFLESFWPARPKSSHVLVLSPQVELSPQFFHYLKYTLLGYRNSMGLFAISLEQPTRLLDGKEPLIPPTSKGDVGDAAPTPFLWQAPSSNAVLYLGEKWMDLHNFTSRSLAAKQDPGSVSSLLTDKLVSKKHPAWLEHALRLARMRGYYTLYPGEETAKNLANVHSELYQLPEEYAGEGNSQKFLADDATDDEVEAARKRALGETESSLAPMSLLDSLPNGGELPPLNKLPLLSWDGRKTDFVAVHESAATYATEFRSTIGGCSTSNKEDLSSKDLLTQGLFCVKE</sequence>
<keyword evidence="2" id="KW-0472">Membrane</keyword>
<feature type="compositionally biased region" description="Low complexity" evidence="1">
    <location>
        <begin position="101"/>
        <end position="113"/>
    </location>
</feature>
<dbReference type="OrthoDB" id="5397682at2759"/>
<evidence type="ECO:0000256" key="2">
    <source>
        <dbReference type="SAM" id="Phobius"/>
    </source>
</evidence>
<dbReference type="STRING" id="155417.A0A4Q4T4J0"/>
<evidence type="ECO:0000256" key="1">
    <source>
        <dbReference type="SAM" id="MobiDB-lite"/>
    </source>
</evidence>
<keyword evidence="2" id="KW-0812">Transmembrane</keyword>
<gene>
    <name evidence="3" type="ORF">DL764_006515</name>
</gene>
<feature type="region of interest" description="Disordered" evidence="1">
    <location>
        <begin position="70"/>
        <end position="118"/>
    </location>
</feature>
<dbReference type="PANTHER" id="PTHR33604:SF3">
    <property type="entry name" value="OSJNBA0004B13.7 PROTEIN"/>
    <property type="match status" value="1"/>
</dbReference>